<dbReference type="Proteomes" id="UP000554482">
    <property type="component" value="Unassembled WGS sequence"/>
</dbReference>
<dbReference type="EMBL" id="JABWDY010015055">
    <property type="protein sequence ID" value="KAF5197152.1"/>
    <property type="molecule type" value="Genomic_DNA"/>
</dbReference>
<dbReference type="AlphaFoldDB" id="A0A7J6WM11"/>
<evidence type="ECO:0000313" key="2">
    <source>
        <dbReference type="Proteomes" id="UP000554482"/>
    </source>
</evidence>
<evidence type="ECO:0000313" key="1">
    <source>
        <dbReference type="EMBL" id="KAF5197152.1"/>
    </source>
</evidence>
<sequence>MYLKHERKTPKWMWKCRAYEELFSKDNCAVRSAEIVDLLEAFGLPANYRGFTDADKNWWHLRSAKPLEFKRTSDDFRASTPAYWWRYFNLSKRRYGDLDPITDNITPHRDRTKFGMSFTTNGAYCCVAMGCFSEDAPEPKRKKKKTDVTPRADLSKFSGFLGLDPGVVNYVGACYMPAGSDLSTKSNYTMKTSKFKQEECKERVVKLRSRSH</sequence>
<name>A0A7J6WM11_THATH</name>
<keyword evidence="2" id="KW-1185">Reference proteome</keyword>
<accession>A0A7J6WM11</accession>
<organism evidence="1 2">
    <name type="scientific">Thalictrum thalictroides</name>
    <name type="common">Rue-anemone</name>
    <name type="synonym">Anemone thalictroides</name>
    <dbReference type="NCBI Taxonomy" id="46969"/>
    <lineage>
        <taxon>Eukaryota</taxon>
        <taxon>Viridiplantae</taxon>
        <taxon>Streptophyta</taxon>
        <taxon>Embryophyta</taxon>
        <taxon>Tracheophyta</taxon>
        <taxon>Spermatophyta</taxon>
        <taxon>Magnoliopsida</taxon>
        <taxon>Ranunculales</taxon>
        <taxon>Ranunculaceae</taxon>
        <taxon>Thalictroideae</taxon>
        <taxon>Thalictrum</taxon>
    </lineage>
</organism>
<proteinExistence type="predicted"/>
<gene>
    <name evidence="1" type="ORF">FRX31_013261</name>
</gene>
<dbReference type="OrthoDB" id="10433642at2759"/>
<reference evidence="1 2" key="1">
    <citation type="submission" date="2020-06" db="EMBL/GenBank/DDBJ databases">
        <title>Transcriptomic and genomic resources for Thalictrum thalictroides and T. hernandezii: Facilitating candidate gene discovery in an emerging model plant lineage.</title>
        <authorList>
            <person name="Arias T."/>
            <person name="Riano-Pachon D.M."/>
            <person name="Di Stilio V.S."/>
        </authorList>
    </citation>
    <scope>NUCLEOTIDE SEQUENCE [LARGE SCALE GENOMIC DNA]</scope>
    <source>
        <strain evidence="2">cv. WT478/WT964</strain>
        <tissue evidence="1">Leaves</tissue>
    </source>
</reference>
<comment type="caution">
    <text evidence="1">The sequence shown here is derived from an EMBL/GenBank/DDBJ whole genome shotgun (WGS) entry which is preliminary data.</text>
</comment>
<protein>
    <submittedName>
        <fullName evidence="1">Uncharacterized protein</fullName>
    </submittedName>
</protein>